<name>A0ABU8X141_9BURK</name>
<dbReference type="GO" id="GO:0016829">
    <property type="term" value="F:lyase activity"/>
    <property type="evidence" value="ECO:0007669"/>
    <property type="project" value="UniProtKB-KW"/>
</dbReference>
<sequence>MNKSLNSRLRQELHVGAGLIVPGVANALAARIAEQAGHRVVMVSGAAIANSYLGMPDIGLVSVSELVDHVAAVREAVGIPIFADADTGFGNALNVRRTIRQLESAGANGIMIEDQTSPKRCGHFDGKSVVPTAEMVGKIKAAVDARQDDDLFVLARTDARAVEGFEAAIERAAAYRDAGADGLFIEAPLTCEELLSIPRMCPGVHFCNMVVGGKTPLLPRDELATSGFAAIGYANAGLQAAMLAMQKMMRHLHENGSIEGAENQVLMFQERQAALDTARYRELEMRYA</sequence>
<dbReference type="CDD" id="cd00377">
    <property type="entry name" value="ICL_PEPM"/>
    <property type="match status" value="1"/>
</dbReference>
<dbReference type="InterPro" id="IPR040442">
    <property type="entry name" value="Pyrv_kinase-like_dom_sf"/>
</dbReference>
<dbReference type="Gene3D" id="3.20.20.60">
    <property type="entry name" value="Phosphoenolpyruvate-binding domains"/>
    <property type="match status" value="1"/>
</dbReference>
<reference evidence="1 2" key="1">
    <citation type="submission" date="2024-03" db="EMBL/GenBank/DDBJ databases">
        <title>Novel species of the genus Variovorax.</title>
        <authorList>
            <person name="Liu Q."/>
            <person name="Xin Y.-H."/>
        </authorList>
    </citation>
    <scope>NUCLEOTIDE SEQUENCE [LARGE SCALE GENOMIC DNA]</scope>
    <source>
        <strain evidence="1 2">KACC 18900</strain>
    </source>
</reference>
<keyword evidence="1" id="KW-0456">Lyase</keyword>
<dbReference type="InterPro" id="IPR015813">
    <property type="entry name" value="Pyrv/PenolPyrv_kinase-like_dom"/>
</dbReference>
<protein>
    <submittedName>
        <fullName evidence="1">Isocitrate lyase/PEP mutase family protein</fullName>
    </submittedName>
</protein>
<evidence type="ECO:0000313" key="2">
    <source>
        <dbReference type="Proteomes" id="UP001385892"/>
    </source>
</evidence>
<dbReference type="EMBL" id="JBBKZT010000079">
    <property type="protein sequence ID" value="MEJ8852845.1"/>
    <property type="molecule type" value="Genomic_DNA"/>
</dbReference>
<dbReference type="SUPFAM" id="SSF51621">
    <property type="entry name" value="Phosphoenolpyruvate/pyruvate domain"/>
    <property type="match status" value="1"/>
</dbReference>
<dbReference type="Pfam" id="PF13714">
    <property type="entry name" value="PEP_mutase"/>
    <property type="match status" value="1"/>
</dbReference>
<proteinExistence type="predicted"/>
<gene>
    <name evidence="1" type="ORF">WKW82_40120</name>
</gene>
<dbReference type="PANTHER" id="PTHR42905:SF5">
    <property type="entry name" value="CARBOXYVINYL-CARBOXYPHOSPHONATE PHOSPHORYLMUTASE, CHLOROPLASTIC"/>
    <property type="match status" value="1"/>
</dbReference>
<dbReference type="RefSeq" id="WP_340348782.1">
    <property type="nucleotide sequence ID" value="NZ_JBBKZT010000079.1"/>
</dbReference>
<keyword evidence="2" id="KW-1185">Reference proteome</keyword>
<dbReference type="InterPro" id="IPR039556">
    <property type="entry name" value="ICL/PEPM"/>
</dbReference>
<organism evidence="1 2">
    <name type="scientific">Variovorax rhizosphaerae</name>
    <dbReference type="NCBI Taxonomy" id="1836200"/>
    <lineage>
        <taxon>Bacteria</taxon>
        <taxon>Pseudomonadati</taxon>
        <taxon>Pseudomonadota</taxon>
        <taxon>Betaproteobacteria</taxon>
        <taxon>Burkholderiales</taxon>
        <taxon>Comamonadaceae</taxon>
        <taxon>Variovorax</taxon>
    </lineage>
</organism>
<evidence type="ECO:0000313" key="1">
    <source>
        <dbReference type="EMBL" id="MEJ8852845.1"/>
    </source>
</evidence>
<dbReference type="PANTHER" id="PTHR42905">
    <property type="entry name" value="PHOSPHOENOLPYRUVATE CARBOXYLASE"/>
    <property type="match status" value="1"/>
</dbReference>
<comment type="caution">
    <text evidence="1">The sequence shown here is derived from an EMBL/GenBank/DDBJ whole genome shotgun (WGS) entry which is preliminary data.</text>
</comment>
<accession>A0ABU8X141</accession>
<dbReference type="Proteomes" id="UP001385892">
    <property type="component" value="Unassembled WGS sequence"/>
</dbReference>